<accession>A0A3E1QC13</accession>
<sequence>MLLTIFLVATPFLFYFYKFAPKGVEEWETFFGNITSGGFDNVQIYLHALVTKLTFVLLTGIWFLTSRNWWRYAILIPFTMFLFQLSGVINFKIDYIDEFDFWYSLPIILPILILLVYISYIAGKKSGDSDELKQEVDNEIKKLLSDDL</sequence>
<dbReference type="EMBL" id="QVID01000001">
    <property type="protein sequence ID" value="RFN59652.1"/>
    <property type="molecule type" value="Genomic_DNA"/>
</dbReference>
<proteinExistence type="predicted"/>
<feature type="transmembrane region" description="Helical" evidence="1">
    <location>
        <begin position="72"/>
        <end position="89"/>
    </location>
</feature>
<protein>
    <recommendedName>
        <fullName evidence="4">DUF4293 family protein</fullName>
    </recommendedName>
</protein>
<comment type="caution">
    <text evidence="2">The sequence shown here is derived from an EMBL/GenBank/DDBJ whole genome shotgun (WGS) entry which is preliminary data.</text>
</comment>
<feature type="transmembrane region" description="Helical" evidence="1">
    <location>
        <begin position="101"/>
        <end position="123"/>
    </location>
</feature>
<keyword evidence="1" id="KW-0472">Membrane</keyword>
<evidence type="ECO:0000256" key="1">
    <source>
        <dbReference type="SAM" id="Phobius"/>
    </source>
</evidence>
<name>A0A3E1QC13_9FLAO</name>
<organism evidence="2 3">
    <name type="scientific">Marixanthomonas ophiurae</name>
    <dbReference type="NCBI Taxonomy" id="387659"/>
    <lineage>
        <taxon>Bacteria</taxon>
        <taxon>Pseudomonadati</taxon>
        <taxon>Bacteroidota</taxon>
        <taxon>Flavobacteriia</taxon>
        <taxon>Flavobacteriales</taxon>
        <taxon>Flavobacteriaceae</taxon>
        <taxon>Marixanthomonas</taxon>
    </lineage>
</organism>
<feature type="transmembrane region" description="Helical" evidence="1">
    <location>
        <begin position="42"/>
        <end position="65"/>
    </location>
</feature>
<dbReference type="Proteomes" id="UP000261082">
    <property type="component" value="Unassembled WGS sequence"/>
</dbReference>
<dbReference type="AlphaFoldDB" id="A0A3E1QC13"/>
<gene>
    <name evidence="2" type="ORF">DZ858_06250</name>
</gene>
<reference evidence="2 3" key="1">
    <citation type="journal article" date="2007" name="Int. J. Syst. Evol. Microbiol.">
        <title>Marixanthomonas ophiurae gen. nov., sp. nov., a marine bacterium of the family Flavobacteriaceae isolated from a deep-sea brittle star.</title>
        <authorList>
            <person name="Romanenko L.A."/>
            <person name="Uchino M."/>
            <person name="Frolova G.M."/>
            <person name="Mikhailov V.V."/>
        </authorList>
    </citation>
    <scope>NUCLEOTIDE SEQUENCE [LARGE SCALE GENOMIC DNA]</scope>
    <source>
        <strain evidence="2 3">KMM 3046</strain>
    </source>
</reference>
<evidence type="ECO:0000313" key="2">
    <source>
        <dbReference type="EMBL" id="RFN59652.1"/>
    </source>
</evidence>
<evidence type="ECO:0008006" key="4">
    <source>
        <dbReference type="Google" id="ProtNLM"/>
    </source>
</evidence>
<keyword evidence="1" id="KW-0812">Transmembrane</keyword>
<keyword evidence="1" id="KW-1133">Transmembrane helix</keyword>
<keyword evidence="3" id="KW-1185">Reference proteome</keyword>
<evidence type="ECO:0000313" key="3">
    <source>
        <dbReference type="Proteomes" id="UP000261082"/>
    </source>
</evidence>